<keyword evidence="2" id="KW-0472">Membrane</keyword>
<evidence type="ECO:0008006" key="5">
    <source>
        <dbReference type="Google" id="ProtNLM"/>
    </source>
</evidence>
<evidence type="ECO:0000256" key="2">
    <source>
        <dbReference type="SAM" id="Phobius"/>
    </source>
</evidence>
<reference evidence="3 4" key="1">
    <citation type="journal article" date="2019" name="Int. J. Syst. Evol. Microbiol.">
        <title>The Global Catalogue of Microorganisms (GCM) 10K type strain sequencing project: providing services to taxonomists for standard genome sequencing and annotation.</title>
        <authorList>
            <consortium name="The Broad Institute Genomics Platform"/>
            <consortium name="The Broad Institute Genome Sequencing Center for Infectious Disease"/>
            <person name="Wu L."/>
            <person name="Ma J."/>
        </authorList>
    </citation>
    <scope>NUCLEOTIDE SEQUENCE [LARGE SCALE GENOMIC DNA]</scope>
    <source>
        <strain evidence="3 4">YIM 94188</strain>
    </source>
</reference>
<feature type="region of interest" description="Disordered" evidence="1">
    <location>
        <begin position="195"/>
        <end position="237"/>
    </location>
</feature>
<dbReference type="EMBL" id="JBHSXH010000015">
    <property type="protein sequence ID" value="MFC6825970.1"/>
    <property type="molecule type" value="Genomic_DNA"/>
</dbReference>
<dbReference type="AlphaFoldDB" id="A0ABD5U4G5"/>
<dbReference type="InterPro" id="IPR055690">
    <property type="entry name" value="DUF7266"/>
</dbReference>
<proteinExistence type="predicted"/>
<keyword evidence="4" id="KW-1185">Reference proteome</keyword>
<evidence type="ECO:0000313" key="3">
    <source>
        <dbReference type="EMBL" id="MFC6825970.1"/>
    </source>
</evidence>
<keyword evidence="2" id="KW-0812">Transmembrane</keyword>
<gene>
    <name evidence="3" type="ORF">ACFQEV_13345</name>
</gene>
<protein>
    <recommendedName>
        <fullName evidence="5">Secreted glycoprotein</fullName>
    </recommendedName>
</protein>
<dbReference type="Proteomes" id="UP001596408">
    <property type="component" value="Unassembled WGS sequence"/>
</dbReference>
<accession>A0ABD5U4G5</accession>
<keyword evidence="2" id="KW-1133">Transmembrane helix</keyword>
<evidence type="ECO:0000313" key="4">
    <source>
        <dbReference type="Proteomes" id="UP001596408"/>
    </source>
</evidence>
<evidence type="ECO:0000256" key="1">
    <source>
        <dbReference type="SAM" id="MobiDB-lite"/>
    </source>
</evidence>
<comment type="caution">
    <text evidence="3">The sequence shown here is derived from an EMBL/GenBank/DDBJ whole genome shotgun (WGS) entry which is preliminary data.</text>
</comment>
<dbReference type="RefSeq" id="WP_379696871.1">
    <property type="nucleotide sequence ID" value="NZ_JBHSXH010000015.1"/>
</dbReference>
<feature type="compositionally biased region" description="Basic and acidic residues" evidence="1">
    <location>
        <begin position="198"/>
        <end position="237"/>
    </location>
</feature>
<feature type="transmembrane region" description="Helical" evidence="2">
    <location>
        <begin position="25"/>
        <end position="45"/>
    </location>
</feature>
<dbReference type="Pfam" id="PF23928">
    <property type="entry name" value="DUF7266"/>
    <property type="match status" value="1"/>
</dbReference>
<sequence>MREPSDRRGPSLAAVGGTDRAVSTAIGYVLTLTITAMLVSGLLFAGGQFVENEREQVVREELSTLAEQVAASIADADRTAAGDDGSTVRVAADLPTRVAGNAYHVEVSNEPTPAGEPNRTVVTLTDTADGVSASVTLPTTHEAAPRTVPGGSLVVVVRDADGDGDRELVTTTESLSPDDPSNSLDREAAAVGLVRPAASDRTERVPVNHRDTMPESRIDRRPASGGVERPETPAEVA</sequence>
<organism evidence="3 4">
    <name type="scientific">Halopelagius fulvigenes</name>
    <dbReference type="NCBI Taxonomy" id="1198324"/>
    <lineage>
        <taxon>Archaea</taxon>
        <taxon>Methanobacteriati</taxon>
        <taxon>Methanobacteriota</taxon>
        <taxon>Stenosarchaea group</taxon>
        <taxon>Halobacteria</taxon>
        <taxon>Halobacteriales</taxon>
        <taxon>Haloferacaceae</taxon>
    </lineage>
</organism>
<name>A0ABD5U4G5_9EURY</name>